<comment type="subcellular location">
    <subcellularLocation>
        <location evidence="1">Membrane</location>
        <topology evidence="1">Multi-pass membrane protein</topology>
    </subcellularLocation>
</comment>
<feature type="non-terminal residue" evidence="7">
    <location>
        <position position="1"/>
    </location>
</feature>
<feature type="transmembrane region" description="Helical" evidence="5">
    <location>
        <begin position="20"/>
        <end position="40"/>
    </location>
</feature>
<feature type="non-terminal residue" evidence="7">
    <location>
        <position position="85"/>
    </location>
</feature>
<evidence type="ECO:0000259" key="6">
    <source>
        <dbReference type="Pfam" id="PF12698"/>
    </source>
</evidence>
<keyword evidence="3 5" id="KW-1133">Transmembrane helix</keyword>
<name>A0A0B6XUH3_9EUPU</name>
<dbReference type="InterPro" id="IPR013525">
    <property type="entry name" value="ABC2_TM"/>
</dbReference>
<organism evidence="7">
    <name type="scientific">Arion vulgaris</name>
    <dbReference type="NCBI Taxonomy" id="1028688"/>
    <lineage>
        <taxon>Eukaryota</taxon>
        <taxon>Metazoa</taxon>
        <taxon>Spiralia</taxon>
        <taxon>Lophotrochozoa</taxon>
        <taxon>Mollusca</taxon>
        <taxon>Gastropoda</taxon>
        <taxon>Heterobranchia</taxon>
        <taxon>Euthyneura</taxon>
        <taxon>Panpulmonata</taxon>
        <taxon>Eupulmonata</taxon>
        <taxon>Stylommatophora</taxon>
        <taxon>Helicina</taxon>
        <taxon>Arionoidea</taxon>
        <taxon>Arionidae</taxon>
        <taxon>Arion</taxon>
    </lineage>
</organism>
<gene>
    <name evidence="7" type="primary">ORF724</name>
</gene>
<reference evidence="7" key="1">
    <citation type="submission" date="2014-12" db="EMBL/GenBank/DDBJ databases">
        <title>Insight into the proteome of Arion vulgaris.</title>
        <authorList>
            <person name="Aradska J."/>
            <person name="Bulat T."/>
            <person name="Smidak R."/>
            <person name="Sarate P."/>
            <person name="Gangsoo J."/>
            <person name="Sialana F."/>
            <person name="Bilban M."/>
            <person name="Lubec G."/>
        </authorList>
    </citation>
    <scope>NUCLEOTIDE SEQUENCE</scope>
    <source>
        <tissue evidence="7">Skin</tissue>
    </source>
</reference>
<evidence type="ECO:0000256" key="5">
    <source>
        <dbReference type="SAM" id="Phobius"/>
    </source>
</evidence>
<evidence type="ECO:0000256" key="2">
    <source>
        <dbReference type="ARBA" id="ARBA00022692"/>
    </source>
</evidence>
<feature type="transmembrane region" description="Helical" evidence="5">
    <location>
        <begin position="52"/>
        <end position="72"/>
    </location>
</feature>
<dbReference type="Pfam" id="PF12698">
    <property type="entry name" value="ABC2_membrane_3"/>
    <property type="match status" value="1"/>
</dbReference>
<accession>A0A0B6XUH3</accession>
<dbReference type="EMBL" id="HACG01000311">
    <property type="protein sequence ID" value="CEK47176.1"/>
    <property type="molecule type" value="Transcribed_RNA"/>
</dbReference>
<keyword evidence="4 5" id="KW-0472">Membrane</keyword>
<dbReference type="GO" id="GO:0016020">
    <property type="term" value="C:membrane"/>
    <property type="evidence" value="ECO:0007669"/>
    <property type="project" value="UniProtKB-SubCell"/>
</dbReference>
<evidence type="ECO:0000256" key="4">
    <source>
        <dbReference type="ARBA" id="ARBA00023136"/>
    </source>
</evidence>
<dbReference type="AlphaFoldDB" id="A0A0B6XUH3"/>
<feature type="domain" description="ABC-2 type transporter transmembrane" evidence="6">
    <location>
        <begin position="1"/>
        <end position="83"/>
    </location>
</feature>
<keyword evidence="2 5" id="KW-0812">Transmembrane</keyword>
<dbReference type="GO" id="GO:0140359">
    <property type="term" value="F:ABC-type transporter activity"/>
    <property type="evidence" value="ECO:0007669"/>
    <property type="project" value="InterPro"/>
</dbReference>
<evidence type="ECO:0000256" key="3">
    <source>
        <dbReference type="ARBA" id="ARBA00022989"/>
    </source>
</evidence>
<sequence length="85" mass="9593">KHLQTISGIAPLTYWLPTYLWDYLTYLIATIPLLAVLAIYDKKDYLNDGIWAAILLTLVLYGWAVLGFMYTLQFAFKTAGSGVIC</sequence>
<protein>
    <recommendedName>
        <fullName evidence="6">ABC-2 type transporter transmembrane domain-containing protein</fullName>
    </recommendedName>
</protein>
<proteinExistence type="predicted"/>
<evidence type="ECO:0000256" key="1">
    <source>
        <dbReference type="ARBA" id="ARBA00004141"/>
    </source>
</evidence>
<evidence type="ECO:0000313" key="7">
    <source>
        <dbReference type="EMBL" id="CEK47176.1"/>
    </source>
</evidence>